<dbReference type="SUPFAM" id="SSF56672">
    <property type="entry name" value="DNA/RNA polymerases"/>
    <property type="match status" value="1"/>
</dbReference>
<gene>
    <name evidence="1" type="ORF">CBR_g3831</name>
</gene>
<dbReference type="InterPro" id="IPR043502">
    <property type="entry name" value="DNA/RNA_pol_sf"/>
</dbReference>
<reference evidence="1 2" key="1">
    <citation type="journal article" date="2018" name="Cell">
        <title>The Chara Genome: Secondary Complexity and Implications for Plant Terrestrialization.</title>
        <authorList>
            <person name="Nishiyama T."/>
            <person name="Sakayama H."/>
            <person name="Vries J.D."/>
            <person name="Buschmann H."/>
            <person name="Saint-Marcoux D."/>
            <person name="Ullrich K.K."/>
            <person name="Haas F.B."/>
            <person name="Vanderstraeten L."/>
            <person name="Becker D."/>
            <person name="Lang D."/>
            <person name="Vosolsobe S."/>
            <person name="Rombauts S."/>
            <person name="Wilhelmsson P.K.I."/>
            <person name="Janitza P."/>
            <person name="Kern R."/>
            <person name="Heyl A."/>
            <person name="Rumpler F."/>
            <person name="Villalobos L.I.A.C."/>
            <person name="Clay J.M."/>
            <person name="Skokan R."/>
            <person name="Toyoda A."/>
            <person name="Suzuki Y."/>
            <person name="Kagoshima H."/>
            <person name="Schijlen E."/>
            <person name="Tajeshwar N."/>
            <person name="Catarino B."/>
            <person name="Hetherington A.J."/>
            <person name="Saltykova A."/>
            <person name="Bonnot C."/>
            <person name="Breuninger H."/>
            <person name="Symeonidi A."/>
            <person name="Radhakrishnan G.V."/>
            <person name="Van Nieuwerburgh F."/>
            <person name="Deforce D."/>
            <person name="Chang C."/>
            <person name="Karol K.G."/>
            <person name="Hedrich R."/>
            <person name="Ulvskov P."/>
            <person name="Glockner G."/>
            <person name="Delwiche C.F."/>
            <person name="Petrasek J."/>
            <person name="Van de Peer Y."/>
            <person name="Friml J."/>
            <person name="Beilby M."/>
            <person name="Dolan L."/>
            <person name="Kohara Y."/>
            <person name="Sugano S."/>
            <person name="Fujiyama A."/>
            <person name="Delaux P.-M."/>
            <person name="Quint M."/>
            <person name="TheiBen G."/>
            <person name="Hagemann M."/>
            <person name="Harholt J."/>
            <person name="Dunand C."/>
            <person name="Zachgo S."/>
            <person name="Langdale J."/>
            <person name="Maumus F."/>
            <person name="Straeten D.V.D."/>
            <person name="Gould S.B."/>
            <person name="Rensing S.A."/>
        </authorList>
    </citation>
    <scope>NUCLEOTIDE SEQUENCE [LARGE SCALE GENOMIC DNA]</scope>
    <source>
        <strain evidence="1 2">S276</strain>
    </source>
</reference>
<accession>A0A388KGF4</accession>
<dbReference type="Proteomes" id="UP000265515">
    <property type="component" value="Unassembled WGS sequence"/>
</dbReference>
<comment type="caution">
    <text evidence="1">The sequence shown here is derived from an EMBL/GenBank/DDBJ whole genome shotgun (WGS) entry which is preliminary data.</text>
</comment>
<protein>
    <recommendedName>
        <fullName evidence="3">Reverse transcriptase domain-containing protein</fullName>
    </recommendedName>
</protein>
<keyword evidence="2" id="KW-1185">Reference proteome</keyword>
<organism evidence="1 2">
    <name type="scientific">Chara braunii</name>
    <name type="common">Braun's stonewort</name>
    <dbReference type="NCBI Taxonomy" id="69332"/>
    <lineage>
        <taxon>Eukaryota</taxon>
        <taxon>Viridiplantae</taxon>
        <taxon>Streptophyta</taxon>
        <taxon>Charophyceae</taxon>
        <taxon>Charales</taxon>
        <taxon>Characeae</taxon>
        <taxon>Chara</taxon>
    </lineage>
</organism>
<dbReference type="AlphaFoldDB" id="A0A388KGF4"/>
<evidence type="ECO:0008006" key="3">
    <source>
        <dbReference type="Google" id="ProtNLM"/>
    </source>
</evidence>
<dbReference type="Gramene" id="GBG69132">
    <property type="protein sequence ID" value="GBG69132"/>
    <property type="gene ID" value="CBR_g3831"/>
</dbReference>
<evidence type="ECO:0000313" key="1">
    <source>
        <dbReference type="EMBL" id="GBG69132.1"/>
    </source>
</evidence>
<name>A0A388KGF4_CHABU</name>
<sequence length="668" mass="76808">MPIGILRNPSKLSEIYGWNLKAAVRLYNVIHDFSKKSTRKYLRRLVSRVVRERFGLNMSADLVVKTKFDDRIKLVEIRKTINDCITSSKLPDGFRNRARKKVKIVQTKNLTIGDLLHNQRAYAAREVLTCQCAGMPYPRVGGHVRFRFREGDDRHVRLANANDIPRAALTDRVTLLRQEVNDSFANWCNFRGEPPVVSTDSLASCITISNDVSERLKLGEVDAVKKELKGLVLTPLDRNPGETLAMCPVVYHQAMMHTFVRSPGYRVMGTPEKIVHKEIWEDLVEMGLKGFVKWDRKGEFGKSYVLPKHKDLDRYCPICPTYNEPMVKTGKLVAKALNHLLFSLPKDSHFNMQAVEHMAQRLGRINKILASSDNMGRVEVMSYDIKEMFSKLTHDQIMKALEWIVLFHQEKGRTFVRVNPRGRGCSFGMTTGGDGWRRLDLKLMMKFVQLELRHTYTYATGLLLRQDIGIPMGKSTSPPLACILCAYAEHNFIRRLGRWRQRVFGLRLMDDVTLILGSLPGDIKEDIRSNFENCYPKNLVLKRTDEGRGKLDFLGWEIQVAKHPPCLGSIQQSRNEQSLWMEEKLVIQNGQTFKSWGSRQQKSAIVGGYLHQIDRNTTIRAAIPRRVLTVKKELRIKGFDAELFNRVLKRYARNRGKIRELTVELLTK</sequence>
<evidence type="ECO:0000313" key="2">
    <source>
        <dbReference type="Proteomes" id="UP000265515"/>
    </source>
</evidence>
<proteinExistence type="predicted"/>
<dbReference type="EMBL" id="BFEA01000110">
    <property type="protein sequence ID" value="GBG69132.1"/>
    <property type="molecule type" value="Genomic_DNA"/>
</dbReference>